<reference evidence="1" key="1">
    <citation type="journal article" date="2021" name="Proc. Natl. Acad. Sci. U.S.A.">
        <title>A Catalog of Tens of Thousands of Viruses from Human Metagenomes Reveals Hidden Associations with Chronic Diseases.</title>
        <authorList>
            <person name="Tisza M.J."/>
            <person name="Buck C.B."/>
        </authorList>
    </citation>
    <scope>NUCLEOTIDE SEQUENCE</scope>
    <source>
        <strain evidence="1">CtoNH1</strain>
    </source>
</reference>
<dbReference type="EMBL" id="BK015718">
    <property type="protein sequence ID" value="DAE21841.1"/>
    <property type="molecule type" value="Genomic_DNA"/>
</dbReference>
<proteinExistence type="predicted"/>
<name>A0A8S5QSN2_9CAUD</name>
<organism evidence="1">
    <name type="scientific">Myoviridae sp. ctoNH1</name>
    <dbReference type="NCBI Taxonomy" id="2826695"/>
    <lineage>
        <taxon>Viruses</taxon>
        <taxon>Duplodnaviria</taxon>
        <taxon>Heunggongvirae</taxon>
        <taxon>Uroviricota</taxon>
        <taxon>Caudoviricetes</taxon>
    </lineage>
</organism>
<evidence type="ECO:0000313" key="1">
    <source>
        <dbReference type="EMBL" id="DAE21841.1"/>
    </source>
</evidence>
<accession>A0A8S5QSN2</accession>
<sequence length="121" mass="13966">MALEIYGVESAGDINNEMLILRVKGDDVFTWYHAVLDNTYKDGTLSNKLRHVFYFDDASPYERLEDGDMIYLFTGDGNNKVKKQGDKKICYYYWGLSKSIWNKDGDTATLLEVEKRSDKSV</sequence>
<protein>
    <submittedName>
        <fullName evidence="1">Uncharacterized protein</fullName>
    </submittedName>
</protein>